<sequence length="121" mass="13231">MTRLTAHVLVILLASAAAQAEQRCGWLDNTAARTWSLNDADGGWSIMDNTGGPTAKGMDEIPDMTRGEYVYTNAGHGYACACMNVDTDDEGAITRIHSVRQLALSRCRSDRAIGWFLHKDE</sequence>
<organism evidence="2 3">
    <name type="scientific">Rhizobium sophorae</name>
    <dbReference type="NCBI Taxonomy" id="1535242"/>
    <lineage>
        <taxon>Bacteria</taxon>
        <taxon>Pseudomonadati</taxon>
        <taxon>Pseudomonadota</taxon>
        <taxon>Alphaproteobacteria</taxon>
        <taxon>Hyphomicrobiales</taxon>
        <taxon>Rhizobiaceae</taxon>
        <taxon>Rhizobium/Agrobacterium group</taxon>
        <taxon>Rhizobium</taxon>
    </lineage>
</organism>
<evidence type="ECO:0000256" key="1">
    <source>
        <dbReference type="SAM" id="SignalP"/>
    </source>
</evidence>
<dbReference type="RefSeq" id="WP_168311660.1">
    <property type="nucleotide sequence ID" value="NZ_JABFCN010000042.1"/>
</dbReference>
<keyword evidence="1" id="KW-0732">Signal</keyword>
<evidence type="ECO:0000313" key="2">
    <source>
        <dbReference type="EMBL" id="NNU39274.1"/>
    </source>
</evidence>
<reference evidence="2 3" key="1">
    <citation type="submission" date="2020-02" db="EMBL/GenBank/DDBJ databases">
        <authorList>
            <person name="Sun Q."/>
        </authorList>
    </citation>
    <scope>NUCLEOTIDE SEQUENCE [LARGE SCALE GENOMIC DNA]</scope>
    <source>
        <strain evidence="2 3">CCBAU 03386</strain>
    </source>
</reference>
<dbReference type="EMBL" id="JABFCN010000042">
    <property type="protein sequence ID" value="NNU39274.1"/>
    <property type="molecule type" value="Genomic_DNA"/>
</dbReference>
<evidence type="ECO:0000313" key="3">
    <source>
        <dbReference type="Proteomes" id="UP000519972"/>
    </source>
</evidence>
<dbReference type="Proteomes" id="UP000519972">
    <property type="component" value="Unassembled WGS sequence"/>
</dbReference>
<name>A0A7Y3S8X7_9HYPH</name>
<dbReference type="AlphaFoldDB" id="A0A7Y3S8X7"/>
<keyword evidence="3" id="KW-1185">Reference proteome</keyword>
<feature type="chain" id="PRO_5030737045" evidence="1">
    <location>
        <begin position="21"/>
        <end position="121"/>
    </location>
</feature>
<comment type="caution">
    <text evidence="2">The sequence shown here is derived from an EMBL/GenBank/DDBJ whole genome shotgun (WGS) entry which is preliminary data.</text>
</comment>
<feature type="signal peptide" evidence="1">
    <location>
        <begin position="1"/>
        <end position="20"/>
    </location>
</feature>
<gene>
    <name evidence="2" type="ORF">G9X64_22905</name>
</gene>
<dbReference type="Pfam" id="PF13316">
    <property type="entry name" value="DUF4087"/>
    <property type="match status" value="1"/>
</dbReference>
<accession>A0A7Y3S8X7</accession>
<dbReference type="InterPro" id="IPR025145">
    <property type="entry name" value="DUF4087"/>
</dbReference>
<proteinExistence type="predicted"/>
<protein>
    <submittedName>
        <fullName evidence="2">DUF4087 domain-containing protein</fullName>
    </submittedName>
</protein>